<proteinExistence type="predicted"/>
<keyword evidence="1" id="KW-0812">Transmembrane</keyword>
<gene>
    <name evidence="2" type="ORF">SAMN05216369_0644</name>
</gene>
<organism evidence="2 3">
    <name type="scientific">Marinobacter antarcticus</name>
    <dbReference type="NCBI Taxonomy" id="564117"/>
    <lineage>
        <taxon>Bacteria</taxon>
        <taxon>Pseudomonadati</taxon>
        <taxon>Pseudomonadota</taxon>
        <taxon>Gammaproteobacteria</taxon>
        <taxon>Pseudomonadales</taxon>
        <taxon>Marinobacteraceae</taxon>
        <taxon>Marinobacter</taxon>
    </lineage>
</organism>
<evidence type="ECO:0000313" key="2">
    <source>
        <dbReference type="EMBL" id="SHK14131.1"/>
    </source>
</evidence>
<name>A0A1M6Q1Y6_9GAMM</name>
<accession>A0A1M6Q1Y6</accession>
<feature type="transmembrane region" description="Helical" evidence="1">
    <location>
        <begin position="43"/>
        <end position="63"/>
    </location>
</feature>
<protein>
    <submittedName>
        <fullName evidence="2">Uncharacterized protein</fullName>
    </submittedName>
</protein>
<keyword evidence="1" id="KW-0472">Membrane</keyword>
<evidence type="ECO:0000313" key="3">
    <source>
        <dbReference type="Proteomes" id="UP000184497"/>
    </source>
</evidence>
<dbReference type="EMBL" id="FRAQ01000001">
    <property type="protein sequence ID" value="SHK14131.1"/>
    <property type="molecule type" value="Genomic_DNA"/>
</dbReference>
<dbReference type="AlphaFoldDB" id="A0A1M6Q1Y6"/>
<dbReference type="Proteomes" id="UP000184497">
    <property type="component" value="Unassembled WGS sequence"/>
</dbReference>
<dbReference type="RefSeq" id="WP_072795462.1">
    <property type="nucleotide sequence ID" value="NZ_FRAQ01000001.1"/>
</dbReference>
<keyword evidence="3" id="KW-1185">Reference proteome</keyword>
<evidence type="ECO:0000256" key="1">
    <source>
        <dbReference type="SAM" id="Phobius"/>
    </source>
</evidence>
<keyword evidence="1" id="KW-1133">Transmembrane helix</keyword>
<reference evidence="3" key="1">
    <citation type="submission" date="2016-11" db="EMBL/GenBank/DDBJ databases">
        <authorList>
            <person name="Varghese N."/>
            <person name="Submissions S."/>
        </authorList>
    </citation>
    <scope>NUCLEOTIDE SEQUENCE [LARGE SCALE GENOMIC DNA]</scope>
    <source>
        <strain evidence="3">CGMCC 1.10835</strain>
    </source>
</reference>
<sequence length="70" mass="8101">MSKLELVDKYATRGFLREPCYWGVVMLSDLAISFFELEIEPLVLFYDSIFTIVMAVSIGTSILQRIIEMF</sequence>